<evidence type="ECO:0000313" key="1">
    <source>
        <dbReference type="EMBL" id="SUA73352.1"/>
    </source>
</evidence>
<sequence>MNDRLRFAAFGGGLVVLFGAALGIGALVGDPSPAPGHDTAQSQAADADSLGLADSESGYTLGEISAPNTANQPGVLSFRITGPSGTVTAYDEQHEKDLHLIVARTDAGQFRHVHPELAADGTWSIDWTWKEPGTYRVFADFAPTGGPGGLTLSRTVTVTGQAALQPLPPPSRTAEVDGYRVTLTGELTTTGSQLSFTVTRDGKPVTDLRPYLGAYAHLVALRASDLAYLHVHPQGEVGTTPAGPEVAFHAEAPTAGDYRLYLDFSHGNAVHTAEFTITATTAPAPVDPVGHGEHEGGH</sequence>
<dbReference type="RefSeq" id="WP_039817107.1">
    <property type="nucleotide sequence ID" value="NZ_UGRY01000002.1"/>
</dbReference>
<dbReference type="Proteomes" id="UP000255467">
    <property type="component" value="Unassembled WGS sequence"/>
</dbReference>
<evidence type="ECO:0008006" key="3">
    <source>
        <dbReference type="Google" id="ProtNLM"/>
    </source>
</evidence>
<keyword evidence="2" id="KW-1185">Reference proteome</keyword>
<name>A0A378Y803_9NOCA</name>
<dbReference type="AlphaFoldDB" id="A0A378Y803"/>
<dbReference type="EMBL" id="UGRY01000002">
    <property type="protein sequence ID" value="SUA73352.1"/>
    <property type="molecule type" value="Genomic_DNA"/>
</dbReference>
<gene>
    <name evidence="1" type="ORF">NCTC1934_00791</name>
</gene>
<reference evidence="1 2" key="1">
    <citation type="submission" date="2018-06" db="EMBL/GenBank/DDBJ databases">
        <authorList>
            <consortium name="Pathogen Informatics"/>
            <person name="Doyle S."/>
        </authorList>
    </citation>
    <scope>NUCLEOTIDE SEQUENCE [LARGE SCALE GENOMIC DNA]</scope>
    <source>
        <strain evidence="1 2">NCTC1934</strain>
    </source>
</reference>
<evidence type="ECO:0000313" key="2">
    <source>
        <dbReference type="Proteomes" id="UP000255467"/>
    </source>
</evidence>
<accession>A0A378Y803</accession>
<dbReference type="STRING" id="1406858.GCA_000710895_01189"/>
<dbReference type="OrthoDB" id="128043at2"/>
<organism evidence="1 2">
    <name type="scientific">Nocardia otitidiscaviarum</name>
    <dbReference type="NCBI Taxonomy" id="1823"/>
    <lineage>
        <taxon>Bacteria</taxon>
        <taxon>Bacillati</taxon>
        <taxon>Actinomycetota</taxon>
        <taxon>Actinomycetes</taxon>
        <taxon>Mycobacteriales</taxon>
        <taxon>Nocardiaceae</taxon>
        <taxon>Nocardia</taxon>
    </lineage>
</organism>
<protein>
    <recommendedName>
        <fullName evidence="3">Heavy metal-binding domain-containing protein</fullName>
    </recommendedName>
</protein>
<proteinExistence type="predicted"/>